<dbReference type="AlphaFoldDB" id="A0A0G8AUZ4"/>
<dbReference type="EMBL" id="JYFQ01000122">
    <property type="protein sequence ID" value="KKZ12003.1"/>
    <property type="molecule type" value="Genomic_DNA"/>
</dbReference>
<dbReference type="InterPro" id="IPR042298">
    <property type="entry name" value="P-CP_red_C"/>
</dbReference>
<evidence type="ECO:0000259" key="1">
    <source>
        <dbReference type="Pfam" id="PF08369"/>
    </source>
</evidence>
<reference evidence="2 3" key="1">
    <citation type="submission" date="2015-02" db="EMBL/GenBank/DDBJ databases">
        <authorList>
            <person name="Slaby B."/>
            <person name="Hentschel U."/>
        </authorList>
    </citation>
    <scope>NUCLEOTIDE SEQUENCE [LARGE SCALE GENOMIC DNA]</scope>
    <source>
        <strain evidence="2">15L</strain>
    </source>
</reference>
<accession>A0A0G8AUZ4</accession>
<dbReference type="InterPro" id="IPR013580">
    <property type="entry name" value="LI-POR_suB-like_C"/>
</dbReference>
<dbReference type="GO" id="GO:0015979">
    <property type="term" value="P:photosynthesis"/>
    <property type="evidence" value="ECO:0007669"/>
    <property type="project" value="InterPro"/>
</dbReference>
<comment type="caution">
    <text evidence="2">The sequence shown here is derived from an EMBL/GenBank/DDBJ whole genome shotgun (WGS) entry which is preliminary data.</text>
</comment>
<evidence type="ECO:0000313" key="3">
    <source>
        <dbReference type="Proteomes" id="UP000035037"/>
    </source>
</evidence>
<sequence length="164" mass="17724">MKFLCISCDQPMALKSTHGPFDGSMSIVYECPTCSMQTAMLTNRAETQMVRSLGVKIGGRTAPEEPMETLRSNLASGQEVSPERPAPSTGGKCPFTGMVNDAIGAAESEPEKPVWTEGALARIEAIPGYIQPMVKRNVENFALEHGCFEIDEDVMDAVRGRLGI</sequence>
<gene>
    <name evidence="2" type="ORF">TQ37_06150</name>
</gene>
<dbReference type="PATRIC" id="fig|1608419.3.peg.301"/>
<protein>
    <recommendedName>
        <fullName evidence="1">Light-independent protochlorophyllide reductase subunit B-like C-terminal domain-containing protein</fullName>
    </recommendedName>
</protein>
<proteinExistence type="predicted"/>
<dbReference type="GO" id="GO:0015995">
    <property type="term" value="P:chlorophyll biosynthetic process"/>
    <property type="evidence" value="ECO:0007669"/>
    <property type="project" value="InterPro"/>
</dbReference>
<evidence type="ECO:0000313" key="2">
    <source>
        <dbReference type="EMBL" id="KKZ12003.1"/>
    </source>
</evidence>
<dbReference type="Gene3D" id="1.10.8.550">
    <property type="entry name" value="Proto-chlorophyllide reductase 57 kD subunit B"/>
    <property type="match status" value="1"/>
</dbReference>
<dbReference type="GO" id="GO:0016491">
    <property type="term" value="F:oxidoreductase activity"/>
    <property type="evidence" value="ECO:0007669"/>
    <property type="project" value="InterPro"/>
</dbReference>
<dbReference type="Pfam" id="PF08369">
    <property type="entry name" value="PCP_red"/>
    <property type="match status" value="1"/>
</dbReference>
<dbReference type="Proteomes" id="UP000035037">
    <property type="component" value="Unassembled WGS sequence"/>
</dbReference>
<reference evidence="2 3" key="2">
    <citation type="submission" date="2015-05" db="EMBL/GenBank/DDBJ databases">
        <title>Lifestyle Evolution in Cyanobacterial Symbionts of Sponges.</title>
        <authorList>
            <person name="Burgsdorf I."/>
            <person name="Slaby B.M."/>
            <person name="Handley K.M."/>
            <person name="Haber M."/>
            <person name="Blom J."/>
            <person name="Marshall C.W."/>
            <person name="Gilbert J.A."/>
            <person name="Hentschel U."/>
            <person name="Steindler L."/>
        </authorList>
    </citation>
    <scope>NUCLEOTIDE SEQUENCE [LARGE SCALE GENOMIC DNA]</scope>
    <source>
        <strain evidence="2">15L</strain>
    </source>
</reference>
<name>A0A0G8AUZ4_9SYNE</name>
<organism evidence="2 3">
    <name type="scientific">Candidatus Synechococcus spongiarum 15L</name>
    <dbReference type="NCBI Taxonomy" id="1608419"/>
    <lineage>
        <taxon>Bacteria</taxon>
        <taxon>Bacillati</taxon>
        <taxon>Cyanobacteriota</taxon>
        <taxon>Cyanophyceae</taxon>
        <taxon>Synechococcales</taxon>
        <taxon>Synechococcaceae</taxon>
        <taxon>Synechococcus</taxon>
    </lineage>
</organism>
<feature type="domain" description="Light-independent protochlorophyllide reductase subunit B-like C-terminal" evidence="1">
    <location>
        <begin position="115"/>
        <end position="159"/>
    </location>
</feature>